<dbReference type="Proteomes" id="UP000298058">
    <property type="component" value="Unassembled WGS sequence"/>
</dbReference>
<protein>
    <submittedName>
        <fullName evidence="1">Uncharacterized protein</fullName>
    </submittedName>
</protein>
<sequence length="230" mass="26472">MLVASLFSPLFAKTVGDISLPSGFQRIDTKEGSFSRYLRNLNLKEDGKVYSYRKKDLSHWYDSLGVIDKPLLFSDDLEQCADFSMRLWADYHKDSGKLKDLYLFHYDGRKNKFTESQKTYVKFLRTAFASSNSHSLKQGGKKITKENLTSGDLFVQNENGGIGHVSIILDESTNGKERLYLIGFSFMPAQEMHIEKAPSDRGKNGWFTYEGFIEHLKEKYPYGTPVLRRF</sequence>
<comment type="caution">
    <text evidence="1">The sequence shown here is derived from an EMBL/GenBank/DDBJ whole genome shotgun (WGS) entry which is preliminary data.</text>
</comment>
<dbReference type="InterPro" id="IPR032315">
    <property type="entry name" value="DUF4846"/>
</dbReference>
<name>A0A4R9LX91_9LEPT</name>
<dbReference type="OrthoDB" id="5511471at2"/>
<gene>
    <name evidence="1" type="ORF">EHS15_16835</name>
</gene>
<dbReference type="AlphaFoldDB" id="A0A4R9LX91"/>
<reference evidence="1" key="1">
    <citation type="journal article" date="2019" name="PLoS Negl. Trop. Dis.">
        <title>Revisiting the worldwide diversity of Leptospira species in the environment.</title>
        <authorList>
            <person name="Vincent A.T."/>
            <person name="Schiettekatte O."/>
            <person name="Bourhy P."/>
            <person name="Veyrier F.J."/>
            <person name="Picardeau M."/>
        </authorList>
    </citation>
    <scope>NUCLEOTIDE SEQUENCE [LARGE SCALE GENOMIC DNA]</scope>
    <source>
        <strain evidence="1">201300427</strain>
    </source>
</reference>
<evidence type="ECO:0000313" key="1">
    <source>
        <dbReference type="EMBL" id="TGN17727.1"/>
    </source>
</evidence>
<dbReference type="EMBL" id="RQHW01000065">
    <property type="protein sequence ID" value="TGN17727.1"/>
    <property type="molecule type" value="Genomic_DNA"/>
</dbReference>
<keyword evidence="2" id="KW-1185">Reference proteome</keyword>
<accession>A0A4R9LX91</accession>
<organism evidence="1 2">
    <name type="scientific">Leptospira idonii</name>
    <dbReference type="NCBI Taxonomy" id="1193500"/>
    <lineage>
        <taxon>Bacteria</taxon>
        <taxon>Pseudomonadati</taxon>
        <taxon>Spirochaetota</taxon>
        <taxon>Spirochaetia</taxon>
        <taxon>Leptospirales</taxon>
        <taxon>Leptospiraceae</taxon>
        <taxon>Leptospira</taxon>
    </lineage>
</organism>
<proteinExistence type="predicted"/>
<evidence type="ECO:0000313" key="2">
    <source>
        <dbReference type="Proteomes" id="UP000298058"/>
    </source>
</evidence>
<dbReference type="Pfam" id="PF16138">
    <property type="entry name" value="DUF4846"/>
    <property type="match status" value="1"/>
</dbReference>